<accession>A0ABQ6JSY0</accession>
<feature type="compositionally biased region" description="Basic and acidic residues" evidence="1">
    <location>
        <begin position="54"/>
        <end position="63"/>
    </location>
</feature>
<dbReference type="RefSeq" id="WP_284297435.1">
    <property type="nucleotide sequence ID" value="NZ_BSVA01000001.1"/>
</dbReference>
<comment type="caution">
    <text evidence="2">The sequence shown here is derived from an EMBL/GenBank/DDBJ whole genome shotgun (WGS) entry which is preliminary data.</text>
</comment>
<proteinExistence type="predicted"/>
<evidence type="ECO:0000313" key="3">
    <source>
        <dbReference type="Proteomes" id="UP001157069"/>
    </source>
</evidence>
<dbReference type="EMBL" id="BSVA01000001">
    <property type="protein sequence ID" value="GMA89927.1"/>
    <property type="molecule type" value="Genomic_DNA"/>
</dbReference>
<evidence type="ECO:0000313" key="2">
    <source>
        <dbReference type="EMBL" id="GMA89927.1"/>
    </source>
</evidence>
<name>A0ABQ6JSY0_9MICO</name>
<dbReference type="Proteomes" id="UP001157069">
    <property type="component" value="Unassembled WGS sequence"/>
</dbReference>
<feature type="region of interest" description="Disordered" evidence="1">
    <location>
        <begin position="1"/>
        <end position="148"/>
    </location>
</feature>
<feature type="compositionally biased region" description="Basic and acidic residues" evidence="1">
    <location>
        <begin position="76"/>
        <end position="137"/>
    </location>
</feature>
<keyword evidence="3" id="KW-1185">Reference proteome</keyword>
<organism evidence="2 3">
    <name type="scientific">Homoserinibacter gongjuensis</name>
    <dbReference type="NCBI Taxonomy" id="1162968"/>
    <lineage>
        <taxon>Bacteria</taxon>
        <taxon>Bacillati</taxon>
        <taxon>Actinomycetota</taxon>
        <taxon>Actinomycetes</taxon>
        <taxon>Micrococcales</taxon>
        <taxon>Microbacteriaceae</taxon>
        <taxon>Homoserinibacter</taxon>
    </lineage>
</organism>
<reference evidence="3" key="1">
    <citation type="journal article" date="2019" name="Int. J. Syst. Evol. Microbiol.">
        <title>The Global Catalogue of Microorganisms (GCM) 10K type strain sequencing project: providing services to taxonomists for standard genome sequencing and annotation.</title>
        <authorList>
            <consortium name="The Broad Institute Genomics Platform"/>
            <consortium name="The Broad Institute Genome Sequencing Center for Infectious Disease"/>
            <person name="Wu L."/>
            <person name="Ma J."/>
        </authorList>
    </citation>
    <scope>NUCLEOTIDE SEQUENCE [LARGE SCALE GENOMIC DNA]</scope>
    <source>
        <strain evidence="3">NBRC 108755</strain>
    </source>
</reference>
<evidence type="ECO:0000256" key="1">
    <source>
        <dbReference type="SAM" id="MobiDB-lite"/>
    </source>
</evidence>
<sequence>MRRQGARRPQRLIAQEEHEEAPERRTQHRGERGAESHGRQAFPEGARGGGHGQHGHEIVERARARARRGQQQLRQHAADEGARGREPREDREVGIRRQRSRGADRGQDERRDERSQPQAQQERHGQPGAHDPGRGAERGGGVAAPDEP</sequence>
<protein>
    <submittedName>
        <fullName evidence="2">Uncharacterized protein</fullName>
    </submittedName>
</protein>
<gene>
    <name evidence="2" type="ORF">GCM10025869_04560</name>
</gene>
<feature type="compositionally biased region" description="Basic residues" evidence="1">
    <location>
        <begin position="1"/>
        <end position="10"/>
    </location>
</feature>
<feature type="compositionally biased region" description="Basic and acidic residues" evidence="1">
    <location>
        <begin position="21"/>
        <end position="38"/>
    </location>
</feature>